<keyword evidence="1" id="KW-0472">Membrane</keyword>
<dbReference type="SUPFAM" id="SSF81324">
    <property type="entry name" value="Voltage-gated potassium channels"/>
    <property type="match status" value="1"/>
</dbReference>
<reference evidence="3" key="1">
    <citation type="submission" date="2023-07" db="EMBL/GenBank/DDBJ databases">
        <authorList>
            <consortium name="AG Swart"/>
            <person name="Singh M."/>
            <person name="Singh A."/>
            <person name="Seah K."/>
            <person name="Emmerich C."/>
        </authorList>
    </citation>
    <scope>NUCLEOTIDE SEQUENCE</scope>
    <source>
        <strain evidence="3">DP1</strain>
    </source>
</reference>
<gene>
    <name evidence="3" type="ORF">ECRASSUSDP1_LOCUS9599</name>
</gene>
<name>A0AAD1XDZ4_EUPCR</name>
<feature type="transmembrane region" description="Helical" evidence="1">
    <location>
        <begin position="282"/>
        <end position="301"/>
    </location>
</feature>
<dbReference type="GO" id="GO:0016020">
    <property type="term" value="C:membrane"/>
    <property type="evidence" value="ECO:0007669"/>
    <property type="project" value="InterPro"/>
</dbReference>
<feature type="transmembrane region" description="Helical" evidence="1">
    <location>
        <begin position="313"/>
        <end position="333"/>
    </location>
</feature>
<evidence type="ECO:0000259" key="2">
    <source>
        <dbReference type="Pfam" id="PF07885"/>
    </source>
</evidence>
<feature type="transmembrane region" description="Helical" evidence="1">
    <location>
        <begin position="193"/>
        <end position="213"/>
    </location>
</feature>
<dbReference type="GO" id="GO:0016286">
    <property type="term" value="F:small conductance calcium-activated potassium channel activity"/>
    <property type="evidence" value="ECO:0007669"/>
    <property type="project" value="InterPro"/>
</dbReference>
<evidence type="ECO:0000313" key="4">
    <source>
        <dbReference type="Proteomes" id="UP001295684"/>
    </source>
</evidence>
<keyword evidence="1" id="KW-0812">Transmembrane</keyword>
<dbReference type="AlphaFoldDB" id="A0AAD1XDZ4"/>
<protein>
    <recommendedName>
        <fullName evidence="2">Potassium channel domain-containing protein</fullName>
    </recommendedName>
</protein>
<proteinExistence type="predicted"/>
<feature type="domain" description="Potassium channel" evidence="2">
    <location>
        <begin position="262"/>
        <end position="337"/>
    </location>
</feature>
<feature type="transmembrane region" description="Helical" evidence="1">
    <location>
        <begin position="251"/>
        <end position="270"/>
    </location>
</feature>
<dbReference type="InterPro" id="IPR015449">
    <property type="entry name" value="K_chnl_Ca-activ_SK"/>
</dbReference>
<sequence length="468" mass="54266">MIDEGQNDNQFLGSANTLEKNLMRKSIDAFAKSNKNTSQDINVDHIDNSADLDQVMKSSIDDTLAKENIFISNEYGIKLLACENFQSFLTLLHVGNSIVIYEITSDSNNHEMDRDIVLQLYISTFSCILLICMLFIRYWLEVKWHKAKNLSANIWIPLAVELAITTVGPQVFLKDVTYSEYVYDYDISVTYPVNNLLCCFVWVKLYVPIRTFLMTNKYTTPRAQRVCFLNGCNADLTFSFRSKFKESPNSILVTAFILSSLVCAYMLRIFERPLSEVSEQDFNPVWTAIWCVFVTMTTVGYGDVYPKSYGGRLLGVFMCLWGVLLVSLFVVTISDILEFDQSEKNSYILIKRLVYKEELRKSAAKLIVSKIIRLRQSKFEVKNTTDVKTNFLFRRHMLTFKRKKLEKRQFEDSNELIFLFKNADDIGEMLEEIEAKQKKLKRNQIKIFAAIKLFTDIAEHLENEEKEV</sequence>
<evidence type="ECO:0000313" key="3">
    <source>
        <dbReference type="EMBL" id="CAI2368308.1"/>
    </source>
</evidence>
<feature type="transmembrane region" description="Helical" evidence="1">
    <location>
        <begin position="152"/>
        <end position="173"/>
    </location>
</feature>
<dbReference type="InterPro" id="IPR013099">
    <property type="entry name" value="K_chnl_dom"/>
</dbReference>
<dbReference type="Gene3D" id="1.10.287.70">
    <property type="match status" value="1"/>
</dbReference>
<evidence type="ECO:0000256" key="1">
    <source>
        <dbReference type="SAM" id="Phobius"/>
    </source>
</evidence>
<organism evidence="3 4">
    <name type="scientific">Euplotes crassus</name>
    <dbReference type="NCBI Taxonomy" id="5936"/>
    <lineage>
        <taxon>Eukaryota</taxon>
        <taxon>Sar</taxon>
        <taxon>Alveolata</taxon>
        <taxon>Ciliophora</taxon>
        <taxon>Intramacronucleata</taxon>
        <taxon>Spirotrichea</taxon>
        <taxon>Hypotrichia</taxon>
        <taxon>Euplotida</taxon>
        <taxon>Euplotidae</taxon>
        <taxon>Moneuplotes</taxon>
    </lineage>
</organism>
<dbReference type="PANTHER" id="PTHR10153">
    <property type="entry name" value="SMALL CONDUCTANCE CALCIUM-ACTIVATED POTASSIUM CHANNEL"/>
    <property type="match status" value="1"/>
</dbReference>
<accession>A0AAD1XDZ4</accession>
<dbReference type="Proteomes" id="UP001295684">
    <property type="component" value="Unassembled WGS sequence"/>
</dbReference>
<dbReference type="EMBL" id="CAMPGE010009441">
    <property type="protein sequence ID" value="CAI2368308.1"/>
    <property type="molecule type" value="Genomic_DNA"/>
</dbReference>
<feature type="transmembrane region" description="Helical" evidence="1">
    <location>
        <begin position="116"/>
        <end position="140"/>
    </location>
</feature>
<dbReference type="Pfam" id="PF07885">
    <property type="entry name" value="Ion_trans_2"/>
    <property type="match status" value="1"/>
</dbReference>
<keyword evidence="1" id="KW-1133">Transmembrane helix</keyword>
<comment type="caution">
    <text evidence="3">The sequence shown here is derived from an EMBL/GenBank/DDBJ whole genome shotgun (WGS) entry which is preliminary data.</text>
</comment>
<keyword evidence="4" id="KW-1185">Reference proteome</keyword>